<evidence type="ECO:0000259" key="13">
    <source>
        <dbReference type="PROSITE" id="PS51903"/>
    </source>
</evidence>
<feature type="domain" description="Clp R" evidence="13">
    <location>
        <begin position="49"/>
        <end position="193"/>
    </location>
</feature>
<proteinExistence type="inferred from homology"/>
<dbReference type="GO" id="GO:0005524">
    <property type="term" value="F:ATP binding"/>
    <property type="evidence" value="ECO:0007669"/>
    <property type="project" value="UniProtKB-KW"/>
</dbReference>
<dbReference type="GO" id="GO:0006508">
    <property type="term" value="P:proteolysis"/>
    <property type="evidence" value="ECO:0007669"/>
    <property type="project" value="UniProtKB-KW"/>
</dbReference>
<dbReference type="SUPFAM" id="SSF81923">
    <property type="entry name" value="Double Clp-N motif"/>
    <property type="match status" value="1"/>
</dbReference>
<dbReference type="FunFam" id="3.40.50.300:FF:000025">
    <property type="entry name" value="ATP-dependent Clp protease subunit"/>
    <property type="match status" value="1"/>
</dbReference>
<dbReference type="InterPro" id="IPR027417">
    <property type="entry name" value="P-loop_NTPase"/>
</dbReference>
<feature type="region of interest" description="Disordered" evidence="11">
    <location>
        <begin position="194"/>
        <end position="231"/>
    </location>
</feature>
<dbReference type="InterPro" id="IPR019489">
    <property type="entry name" value="Clp_ATPase_C"/>
</dbReference>
<dbReference type="SUPFAM" id="SSF52540">
    <property type="entry name" value="P-loop containing nucleoside triphosphate hydrolases"/>
    <property type="match status" value="2"/>
</dbReference>
<dbReference type="RefSeq" id="WP_158036589.1">
    <property type="nucleotide sequence ID" value="NZ_BAAAZV010000011.1"/>
</dbReference>
<accession>A0A7C8FTB7</accession>
<evidence type="ECO:0000313" key="15">
    <source>
        <dbReference type="Proteomes" id="UP000481339"/>
    </source>
</evidence>
<dbReference type="PRINTS" id="PR00300">
    <property type="entry name" value="CLPPROTEASEA"/>
</dbReference>
<keyword evidence="14" id="KW-0645">Protease</keyword>
<protein>
    <submittedName>
        <fullName evidence="14">ATP-dependent Clp protease ATP-binding subunit</fullName>
    </submittedName>
</protein>
<evidence type="ECO:0000313" key="14">
    <source>
        <dbReference type="EMBL" id="KAB1631736.1"/>
    </source>
</evidence>
<dbReference type="GO" id="GO:0008233">
    <property type="term" value="F:peptidase activity"/>
    <property type="evidence" value="ECO:0007669"/>
    <property type="project" value="UniProtKB-KW"/>
</dbReference>
<feature type="region of interest" description="Disordered" evidence="11">
    <location>
        <begin position="1"/>
        <end position="21"/>
    </location>
</feature>
<evidence type="ECO:0000256" key="4">
    <source>
        <dbReference type="ARBA" id="ARBA00022840"/>
    </source>
</evidence>
<dbReference type="InterPro" id="IPR041546">
    <property type="entry name" value="ClpA/ClpB_AAA_lid"/>
</dbReference>
<dbReference type="PROSITE" id="PS00870">
    <property type="entry name" value="CLPAB_1"/>
    <property type="match status" value="1"/>
</dbReference>
<dbReference type="InterPro" id="IPR003593">
    <property type="entry name" value="AAA+_ATPase"/>
</dbReference>
<dbReference type="PANTHER" id="PTHR11638">
    <property type="entry name" value="ATP-DEPENDENT CLP PROTEASE"/>
    <property type="match status" value="1"/>
</dbReference>
<dbReference type="Pfam" id="PF02861">
    <property type="entry name" value="Clp_N"/>
    <property type="match status" value="1"/>
</dbReference>
<comment type="caution">
    <text evidence="14">The sequence shown here is derived from an EMBL/GenBank/DDBJ whole genome shotgun (WGS) entry which is preliminary data.</text>
</comment>
<dbReference type="PANTHER" id="PTHR11638:SF18">
    <property type="entry name" value="HEAT SHOCK PROTEIN 104"/>
    <property type="match status" value="1"/>
</dbReference>
<evidence type="ECO:0000256" key="8">
    <source>
        <dbReference type="ARBA" id="ARBA00026057"/>
    </source>
</evidence>
<dbReference type="EMBL" id="WBKA01000005">
    <property type="protein sequence ID" value="KAB1631736.1"/>
    <property type="molecule type" value="Genomic_DNA"/>
</dbReference>
<comment type="subunit">
    <text evidence="8">Homohexamer. The oligomerization is ATP-dependent.</text>
</comment>
<keyword evidence="2 9" id="KW-0677">Repeat</keyword>
<evidence type="ECO:0000259" key="12">
    <source>
        <dbReference type="PROSITE" id="PS50151"/>
    </source>
</evidence>
<dbReference type="SMART" id="SM01086">
    <property type="entry name" value="ClpB_D2-small"/>
    <property type="match status" value="1"/>
</dbReference>
<keyword evidence="15" id="KW-1185">Reference proteome</keyword>
<dbReference type="Pfam" id="PF00004">
    <property type="entry name" value="AAA"/>
    <property type="match status" value="1"/>
</dbReference>
<keyword evidence="5" id="KW-0346">Stress response</keyword>
<evidence type="ECO:0000256" key="1">
    <source>
        <dbReference type="ARBA" id="ARBA00008675"/>
    </source>
</evidence>
<dbReference type="SMART" id="SM00382">
    <property type="entry name" value="AAA"/>
    <property type="match status" value="2"/>
</dbReference>
<dbReference type="InterPro" id="IPR036628">
    <property type="entry name" value="Clp_N_dom_sf"/>
</dbReference>
<keyword evidence="6" id="KW-0175">Coiled coil</keyword>
<dbReference type="OrthoDB" id="9803641at2"/>
<dbReference type="GO" id="GO:0005737">
    <property type="term" value="C:cytoplasm"/>
    <property type="evidence" value="ECO:0007669"/>
    <property type="project" value="TreeGrafter"/>
</dbReference>
<evidence type="ECO:0000256" key="6">
    <source>
        <dbReference type="ARBA" id="ARBA00023054"/>
    </source>
</evidence>
<dbReference type="InterPro" id="IPR028299">
    <property type="entry name" value="ClpA/B_CS2"/>
</dbReference>
<organism evidence="14 15">
    <name type="scientific">Pseudoclavibacter caeni</name>
    <dbReference type="NCBI Taxonomy" id="908846"/>
    <lineage>
        <taxon>Bacteria</taxon>
        <taxon>Bacillati</taxon>
        <taxon>Actinomycetota</taxon>
        <taxon>Actinomycetes</taxon>
        <taxon>Micrococcales</taxon>
        <taxon>Microbacteriaceae</taxon>
        <taxon>Pseudoclavibacter</taxon>
    </lineage>
</organism>
<dbReference type="Gene3D" id="1.10.1780.10">
    <property type="entry name" value="Clp, N-terminal domain"/>
    <property type="match status" value="1"/>
</dbReference>
<comment type="similarity">
    <text evidence="1 10">Belongs to the ClpA/ClpB family.</text>
</comment>
<dbReference type="GO" id="GO:0034605">
    <property type="term" value="P:cellular response to heat"/>
    <property type="evidence" value="ECO:0007669"/>
    <property type="project" value="TreeGrafter"/>
</dbReference>
<sequence length="909" mass="98126">MPENVTPSRGEAGPHGDHDGERERAAFDEFLARYLAGERATQSRQAIDISRLLARRTQTALARAGSYAVARGQGEVDALHLLRVLVTRDPAAGVVRGLGITPERVVEAVEARLPQAVPGAAVTEAPAITPSLQRVLFHAFQIARASGATYIDLEHLFLALVLDQDTPAGQVLTRLGITPQAVTRGVRPADIAHASDAAETAAADASDGAVDEDDDAQDATASTEAGATPMLDRFGEDLTARAEAGELDPVIGRDDEIVQTVEILSRRTKNNPVLVGEAGVGKTAVVEGLAERIASGDVPPAVAGRRVITLDLPALVAGTRFRGDFEERLTRLLDEIAAHRDELVVFIDELHTVVGAGGSAPGDGMDAANILKPRLARGDLHLVGATTLDEYRRIEHDPALARRFQPVTVDEPSEDDAVRIVEGVAPAFAHHHDVRYTPEALRAAVRLSARYLPDRRLPDKAIDLIDQAGARLRLRLGAVTGERTVDTAPLMERLAELEAEKNAAVDQERYEDAGTARDRIREVQHELDEATAHNARVASERAAGSQDAPVEAVVDEAQIAGVVARRTGIPAERISEGERARLAHLEEELHARVVGQDDAVSAVARAVRRGRTGLADPHRPVGSFLFLGPTGVGKTELARTLARSLFGDERAMVRFDMSEFGERHTASRLVGAPPGYVGFDQAGQLTEAVRRRPYSVLLLDEIEKAHPDVFDLLLQVLDDGRLTDGQGRTVDFRNTVIIMTSNLGSEFLASRSGALGFVANDDPTGFGSEQALRDRVMGRLRETMRPEFLNRIDEIVLFHRLTRDQVARITRGMVDEVAARLAGQGVRLVVSDAAVARLAELGWQPEYGARPLRRTIQRELDDRLADRLVTGTLQPGDTARVDEHDRQLSVTVESGTDAHPAPHPVGDAA</sequence>
<dbReference type="InterPro" id="IPR001943">
    <property type="entry name" value="UVR_dom"/>
</dbReference>
<dbReference type="Gene3D" id="3.40.50.300">
    <property type="entry name" value="P-loop containing nucleotide triphosphate hydrolases"/>
    <property type="match status" value="2"/>
</dbReference>
<evidence type="ECO:0000256" key="7">
    <source>
        <dbReference type="ARBA" id="ARBA00023186"/>
    </source>
</evidence>
<dbReference type="PROSITE" id="PS00871">
    <property type="entry name" value="CLPAB_2"/>
    <property type="match status" value="1"/>
</dbReference>
<evidence type="ECO:0000256" key="5">
    <source>
        <dbReference type="ARBA" id="ARBA00023016"/>
    </source>
</evidence>
<dbReference type="CDD" id="cd19499">
    <property type="entry name" value="RecA-like_ClpB_Hsp104-like"/>
    <property type="match status" value="1"/>
</dbReference>
<dbReference type="InterPro" id="IPR003959">
    <property type="entry name" value="ATPase_AAA_core"/>
</dbReference>
<evidence type="ECO:0000256" key="3">
    <source>
        <dbReference type="ARBA" id="ARBA00022741"/>
    </source>
</evidence>
<dbReference type="InterPro" id="IPR001270">
    <property type="entry name" value="ClpA/B"/>
</dbReference>
<dbReference type="Pfam" id="PF07724">
    <property type="entry name" value="AAA_2"/>
    <property type="match status" value="1"/>
</dbReference>
<keyword evidence="14" id="KW-0378">Hydrolase</keyword>
<dbReference type="PROSITE" id="PS51903">
    <property type="entry name" value="CLP_R"/>
    <property type="match status" value="1"/>
</dbReference>
<dbReference type="AlphaFoldDB" id="A0A7C8FTB7"/>
<evidence type="ECO:0000256" key="9">
    <source>
        <dbReference type="PROSITE-ProRule" id="PRU01251"/>
    </source>
</evidence>
<reference evidence="14 15" key="1">
    <citation type="submission" date="2019-09" db="EMBL/GenBank/DDBJ databases">
        <title>Phylogeny of genus Pseudoclavibacter and closely related genus.</title>
        <authorList>
            <person name="Li Y."/>
        </authorList>
    </citation>
    <scope>NUCLEOTIDE SEQUENCE [LARGE SCALE GENOMIC DNA]</scope>
    <source>
        <strain evidence="14 15">JCM 16921</strain>
    </source>
</reference>
<dbReference type="CDD" id="cd00009">
    <property type="entry name" value="AAA"/>
    <property type="match status" value="1"/>
</dbReference>
<evidence type="ECO:0000256" key="11">
    <source>
        <dbReference type="SAM" id="MobiDB-lite"/>
    </source>
</evidence>
<dbReference type="Pfam" id="PF10431">
    <property type="entry name" value="ClpB_D2-small"/>
    <property type="match status" value="1"/>
</dbReference>
<evidence type="ECO:0000256" key="10">
    <source>
        <dbReference type="RuleBase" id="RU004432"/>
    </source>
</evidence>
<dbReference type="InterPro" id="IPR018368">
    <property type="entry name" value="ClpA/B_CS1"/>
</dbReference>
<dbReference type="FunFam" id="3.40.50.300:FF:000010">
    <property type="entry name" value="Chaperone clpB 1, putative"/>
    <property type="match status" value="1"/>
</dbReference>
<dbReference type="PROSITE" id="PS50151">
    <property type="entry name" value="UVR"/>
    <property type="match status" value="1"/>
</dbReference>
<dbReference type="Gene3D" id="4.10.860.10">
    <property type="entry name" value="UVR domain"/>
    <property type="match status" value="1"/>
</dbReference>
<gene>
    <name evidence="14" type="ORF">F8O02_07285</name>
</gene>
<dbReference type="Pfam" id="PF17871">
    <property type="entry name" value="AAA_lid_9"/>
    <property type="match status" value="1"/>
</dbReference>
<dbReference type="Gene3D" id="1.10.8.60">
    <property type="match status" value="2"/>
</dbReference>
<dbReference type="InterPro" id="IPR050130">
    <property type="entry name" value="ClpA_ClpB"/>
</dbReference>
<keyword evidence="7 10" id="KW-0143">Chaperone</keyword>
<feature type="compositionally biased region" description="Low complexity" evidence="11">
    <location>
        <begin position="194"/>
        <end position="208"/>
    </location>
</feature>
<feature type="compositionally biased region" description="Basic and acidic residues" evidence="11">
    <location>
        <begin position="12"/>
        <end position="21"/>
    </location>
</feature>
<feature type="domain" description="UVR" evidence="12">
    <location>
        <begin position="491"/>
        <end position="526"/>
    </location>
</feature>
<evidence type="ECO:0000256" key="2">
    <source>
        <dbReference type="ARBA" id="ARBA00022737"/>
    </source>
</evidence>
<name>A0A7C8FTB7_9MICO</name>
<keyword evidence="3 10" id="KW-0547">Nucleotide-binding</keyword>
<dbReference type="InterPro" id="IPR004176">
    <property type="entry name" value="Clp_R_N"/>
</dbReference>
<dbReference type="Proteomes" id="UP000481339">
    <property type="component" value="Unassembled WGS sequence"/>
</dbReference>
<keyword evidence="4 10" id="KW-0067">ATP-binding</keyword>
<dbReference type="GO" id="GO:0016887">
    <property type="term" value="F:ATP hydrolysis activity"/>
    <property type="evidence" value="ECO:0007669"/>
    <property type="project" value="InterPro"/>
</dbReference>